<feature type="compositionally biased region" description="Low complexity" evidence="3">
    <location>
        <begin position="1472"/>
        <end position="1485"/>
    </location>
</feature>
<feature type="domain" description="Chorein N-terminal" evidence="4">
    <location>
        <begin position="2"/>
        <end position="858"/>
    </location>
</feature>
<proteinExistence type="inferred from homology"/>
<organism evidence="6 7">
    <name type="scientific">Ascaris lumbricoides</name>
    <name type="common">Giant roundworm</name>
    <dbReference type="NCBI Taxonomy" id="6252"/>
    <lineage>
        <taxon>Eukaryota</taxon>
        <taxon>Metazoa</taxon>
        <taxon>Ecdysozoa</taxon>
        <taxon>Nematoda</taxon>
        <taxon>Chromadorea</taxon>
        <taxon>Rhabditida</taxon>
        <taxon>Spirurina</taxon>
        <taxon>Ascaridomorpha</taxon>
        <taxon>Ascaridoidea</taxon>
        <taxon>Ascarididae</taxon>
        <taxon>Ascaris</taxon>
    </lineage>
</organism>
<protein>
    <submittedName>
        <fullName evidence="7">UBA domain-containing protein</fullName>
    </submittedName>
</protein>
<dbReference type="PANTHER" id="PTHR16166">
    <property type="entry name" value="VACUOLAR PROTEIN SORTING-ASSOCIATED PROTEIN VPS13"/>
    <property type="match status" value="1"/>
</dbReference>
<dbReference type="WBParaSite" id="ALUE_0000892201-mRNA-1">
    <property type="protein sequence ID" value="ALUE_0000892201-mRNA-1"/>
    <property type="gene ID" value="ALUE_0000892201"/>
</dbReference>
<dbReference type="Proteomes" id="UP000036681">
    <property type="component" value="Unplaced"/>
</dbReference>
<evidence type="ECO:0000313" key="7">
    <source>
        <dbReference type="WBParaSite" id="ALUE_0000892201-mRNA-1"/>
    </source>
</evidence>
<evidence type="ECO:0000259" key="4">
    <source>
        <dbReference type="Pfam" id="PF12624"/>
    </source>
</evidence>
<feature type="compositionally biased region" description="Basic and acidic residues" evidence="3">
    <location>
        <begin position="1456"/>
        <end position="1470"/>
    </location>
</feature>
<feature type="domain" description="VPS13-like middle region" evidence="5">
    <location>
        <begin position="1150"/>
        <end position="1979"/>
    </location>
</feature>
<evidence type="ECO:0000256" key="2">
    <source>
        <dbReference type="ARBA" id="ARBA00022448"/>
    </source>
</evidence>
<dbReference type="GO" id="GO:0006623">
    <property type="term" value="P:protein targeting to vacuole"/>
    <property type="evidence" value="ECO:0007669"/>
    <property type="project" value="TreeGrafter"/>
</dbReference>
<keyword evidence="2" id="KW-0813">Transport</keyword>
<reference evidence="7" key="1">
    <citation type="submission" date="2023-03" db="UniProtKB">
        <authorList>
            <consortium name="WormBaseParasite"/>
        </authorList>
    </citation>
    <scope>IDENTIFICATION</scope>
</reference>
<accession>A0A9J2PG80</accession>
<evidence type="ECO:0000256" key="3">
    <source>
        <dbReference type="SAM" id="MobiDB-lite"/>
    </source>
</evidence>
<evidence type="ECO:0000256" key="1">
    <source>
        <dbReference type="ARBA" id="ARBA00006545"/>
    </source>
</evidence>
<sequence length="2171" mass="243199">MVFESVVADLLNRFLGDFVDNLDASQLNIGIWGGDVRLENLEVKETALDDLDLPVKLKFGYLSNLVLKIPWQSLYTEPVIANIEGLHLIVVPNKGVVYNEEKALKNEQDMKQKALLRLEENRKKRRKPPDPMADTFTEKLVAQVIKNLQITIRSIHVRYEDKFTNRHRPFAAGVTLEGLDFKTTDANWVETIHKETVQIVYKLVSLNSLAVYWNPNSSLISDLTDRDEIKRQMHAGIASNGEKSVGYKYILEPITMQTKLSMNQKPETDGTDWKTPKIDLKLDMEALALCVGKLQYQDLLLFLEAQERFNTATRYLKYRPSINEYQGHYKQWWHFAYTSILEENIRRKRNNWSWERMKSHRHLVRNYKEAWLKKQTEKNLSKEDADLIERAEKSLDVFNLNVARQQADMEIDRRGLTRVEDQPQGWVSWAKSWWGGTEQKKDEQKKPSAGDIVSQFEQAMTPEEKAKLFEAIDYQENTPPTDYPKHFVENVITVELKSLMVVIENALRLRFSVLTAKVQQRPSARAINIESGIKSVTMDGCGEPMLSMMDESTQWLSILVDTNPLDRETAKYDQLVRLKVAPTLLKYHAPAINTAIDALRPPESVRLNQLTAAAMTRYEEVKTRSVTGLAHAVETKTKLVLDICIAPATIVISETGVFDDSRAALVTDLGTLTITTIEDDKPLATDIRRSTDISERMQELMSQAYDKFAVRLTNVQLILADNFSAAMAARNDANSNLHVLQPTGMRIDIHKSSIDDLQLPKMRILGNLPDVVVTMSDERLLQLLKLALSIPTPPPEDEVAGLADLTSQADVWFERAKLRDRAKMRAIMEADEIGEEVAAKEQPAADSTAEKKVHEQQVQLEMELQLNQVGVVIGTRDAVQLSVQVRRMGCKLQMRTFDMLVTASLGGLTIEQPQYKSLVPGRTTLFLVDTMHKEEDDLLQLKIIDVCVLCHSKTFQANPESPLFISEYHSTEQAITITFKTLSISLHQAERCSSHIFFISLNMNAKSLRIRSPLLLSCVDALLSRNVRSYGGSPVIRSFAPKKNEENLQEALIGLKAFGESLQQKVQEVQKEKPKEAADMIQHVEAQKRRLSRRLSQLSTASLAAVNATPAPGATLKEARRKRQLEEEAIKGDRNIKMLLGASFDALSLFIGSNKCLDTALSITTIRASLQMKVKRMTLDAGLRAITMQDRTGTTAHEDLLAVCGDKEMFTLEFIQYNRTDDEKKQMTPADLDMAVKCRFAQMRFVFLNIWLVRLLKWLEPFQAEAARAAAQAQAIAAEKATEAAQNVRQIMEQSPPRMRLDVELAAPTIVVPQKSTSLDALVFDLGKLSINNRFSNVREEPKAVIDSMDIALSDVNFAIGRLSGKSGEDIVSAKCQILEPLSFSLSLFRNLSFSWYKSKPEILVDAQLPKIHLNMSQEDYATIMKTLSGNLAEGGAEKAAPPPPAPVAHTASVSKTKEKETPMSAEKRVQTKTATTTPPTSPAEKSAKRIVFSFKMDEVAASLFSGSSHLEGQRGVVLRDNDAAFAAVRLMLLKVSGCIMEDGSMDVALSLGTFVMDDERRGATRITRLLDKKPDKGGQLQREFVGLRFEQNAKNDKIVHFSSSAFFLCLCPEFLGALASFFNIPKEEEDDTQLPEEMLTKTASADTAATSSKEVATPAAAPGTLTMSCKMREVEVVLIEDANKPQQTQALILSFNCDLDAKHEDGKQYLSGGIKNLQVVSAHYAPELRNNSPYQVLNRVEFGFKGTIEDASKSQNFEVNIGVIHLKFSPSIIRLLSAVSASFAAANQSKGAAEKERRPVLKKYPHYWEKKKVDRQKHWWFNVADEPEEDFEPAIDVVAQLDHREEATIRMESLVITLEAGLGELTVPVILIESSFNGVASDWSALLSVDAAVHLQVSYYNETFSVWEPVIEPVEVQEGQWRSWKINMEMRTHSEEEMAGEGAPPPPKQTVSIRSTDMLNITVTKSFLQLLNQLSDSFEKAAKQITPPMSRVLPGTSPYLVLNNTGISLKVASSLTLEMGSDVDLTDATAGGFVDLDVPVADKGRISPHQGDSAARADLRIVFNDRNTEREVNVMRAEIRTLGLPYTSDDTQQWKMVVETKLENSRRLIILRSAVQFVNHMTIPFEVYSMRDTMLDLCGIVEPITDPLDIALPLLYNSGGEFYVKPAGDG</sequence>
<dbReference type="InterPro" id="IPR026854">
    <property type="entry name" value="VPS13_N"/>
</dbReference>
<dbReference type="InterPro" id="IPR026847">
    <property type="entry name" value="VPS13"/>
</dbReference>
<keyword evidence="6" id="KW-1185">Reference proteome</keyword>
<dbReference type="Pfam" id="PF25033">
    <property type="entry name" value="VPS13_M"/>
    <property type="match status" value="1"/>
</dbReference>
<evidence type="ECO:0000313" key="6">
    <source>
        <dbReference type="Proteomes" id="UP000036681"/>
    </source>
</evidence>
<name>A0A9J2PG80_ASCLU</name>
<evidence type="ECO:0000259" key="5">
    <source>
        <dbReference type="Pfam" id="PF25033"/>
    </source>
</evidence>
<feature type="region of interest" description="Disordered" evidence="3">
    <location>
        <begin position="1435"/>
        <end position="1485"/>
    </location>
</feature>
<comment type="similarity">
    <text evidence="1">Belongs to the VPS13 family.</text>
</comment>
<dbReference type="InterPro" id="IPR056747">
    <property type="entry name" value="VPS13-like_M"/>
</dbReference>
<dbReference type="GO" id="GO:0045053">
    <property type="term" value="P:protein retention in Golgi apparatus"/>
    <property type="evidence" value="ECO:0007669"/>
    <property type="project" value="TreeGrafter"/>
</dbReference>
<dbReference type="PANTHER" id="PTHR16166:SF93">
    <property type="entry name" value="INTERMEMBRANE LIPID TRANSFER PROTEIN VPS13"/>
    <property type="match status" value="1"/>
</dbReference>
<dbReference type="Pfam" id="PF12624">
    <property type="entry name" value="VPS13_N"/>
    <property type="match status" value="1"/>
</dbReference>